<dbReference type="SUPFAM" id="SSF47203">
    <property type="entry name" value="Acyl-CoA dehydrogenase C-terminal domain-like"/>
    <property type="match status" value="1"/>
</dbReference>
<dbReference type="InterPro" id="IPR009100">
    <property type="entry name" value="AcylCoA_DH/oxidase_NM_dom_sf"/>
</dbReference>
<proteinExistence type="inferred from homology"/>
<dbReference type="InterPro" id="IPR006091">
    <property type="entry name" value="Acyl-CoA_Oxase/DH_mid-dom"/>
</dbReference>
<feature type="domain" description="Acyl-CoA oxidase/dehydrogenase middle" evidence="7">
    <location>
        <begin position="128"/>
        <end position="228"/>
    </location>
</feature>
<dbReference type="SUPFAM" id="SSF56645">
    <property type="entry name" value="Acyl-CoA dehydrogenase NM domain-like"/>
    <property type="match status" value="1"/>
</dbReference>
<dbReference type="InterPro" id="IPR036250">
    <property type="entry name" value="AcylCo_DH-like_C"/>
</dbReference>
<evidence type="ECO:0000313" key="10">
    <source>
        <dbReference type="Proteomes" id="UP001501791"/>
    </source>
</evidence>
<evidence type="ECO:0000259" key="6">
    <source>
        <dbReference type="Pfam" id="PF00441"/>
    </source>
</evidence>
<dbReference type="Pfam" id="PF02770">
    <property type="entry name" value="Acyl-CoA_dh_M"/>
    <property type="match status" value="1"/>
</dbReference>
<dbReference type="Gene3D" id="2.40.110.10">
    <property type="entry name" value="Butyryl-CoA Dehydrogenase, subunit A, domain 2"/>
    <property type="match status" value="1"/>
</dbReference>
<dbReference type="PIRSF" id="PIRSF016578">
    <property type="entry name" value="HsaA"/>
    <property type="match status" value="1"/>
</dbReference>
<dbReference type="PROSITE" id="PS00073">
    <property type="entry name" value="ACYL_COA_DH_2"/>
    <property type="match status" value="1"/>
</dbReference>
<comment type="cofactor">
    <cofactor evidence="1 5">
        <name>FAD</name>
        <dbReference type="ChEBI" id="CHEBI:57692"/>
    </cofactor>
</comment>
<dbReference type="Gene3D" id="1.10.540.10">
    <property type="entry name" value="Acyl-CoA dehydrogenase/oxidase, N-terminal domain"/>
    <property type="match status" value="1"/>
</dbReference>
<dbReference type="InterPro" id="IPR009075">
    <property type="entry name" value="AcylCo_DH/oxidase_C"/>
</dbReference>
<dbReference type="PANTHER" id="PTHR43884">
    <property type="entry name" value="ACYL-COA DEHYDROGENASE"/>
    <property type="match status" value="1"/>
</dbReference>
<feature type="domain" description="Acyl-CoA dehydrogenase/oxidase C-terminal" evidence="6">
    <location>
        <begin position="241"/>
        <end position="389"/>
    </location>
</feature>
<dbReference type="Gene3D" id="1.20.140.10">
    <property type="entry name" value="Butyryl-CoA Dehydrogenase, subunit A, domain 3"/>
    <property type="match status" value="1"/>
</dbReference>
<dbReference type="InterPro" id="IPR037069">
    <property type="entry name" value="AcylCoA_DH/ox_N_sf"/>
</dbReference>
<dbReference type="Proteomes" id="UP001501791">
    <property type="component" value="Unassembled WGS sequence"/>
</dbReference>
<keyword evidence="10" id="KW-1185">Reference proteome</keyword>
<dbReference type="InterPro" id="IPR046373">
    <property type="entry name" value="Acyl-CoA_Oxase/DH_mid-dom_sf"/>
</dbReference>
<evidence type="ECO:0000313" key="9">
    <source>
        <dbReference type="EMBL" id="GAA1555760.1"/>
    </source>
</evidence>
<dbReference type="InterPro" id="IPR006089">
    <property type="entry name" value="Acyl-CoA_DH_CS"/>
</dbReference>
<evidence type="ECO:0000259" key="8">
    <source>
        <dbReference type="Pfam" id="PF02771"/>
    </source>
</evidence>
<dbReference type="EMBL" id="BAAALY010000016">
    <property type="protein sequence ID" value="GAA1555760.1"/>
    <property type="molecule type" value="Genomic_DNA"/>
</dbReference>
<name>A0ABN2CAY4_9MICO</name>
<reference evidence="9 10" key="1">
    <citation type="journal article" date="2019" name="Int. J. Syst. Evol. Microbiol.">
        <title>The Global Catalogue of Microorganisms (GCM) 10K type strain sequencing project: providing services to taxonomists for standard genome sequencing and annotation.</title>
        <authorList>
            <consortium name="The Broad Institute Genomics Platform"/>
            <consortium name="The Broad Institute Genome Sequencing Center for Infectious Disease"/>
            <person name="Wu L."/>
            <person name="Ma J."/>
        </authorList>
    </citation>
    <scope>NUCLEOTIDE SEQUENCE [LARGE SCALE GENOMIC DNA]</scope>
    <source>
        <strain evidence="9 10">JCM 13319</strain>
    </source>
</reference>
<dbReference type="RefSeq" id="WP_346036856.1">
    <property type="nucleotide sequence ID" value="NZ_BAAALY010000016.1"/>
</dbReference>
<sequence>MTHKPRPRPNTPHFMTEERLEIQALAREFAHDVVLPLANELDPIEGQFPDWFIKQMADMGFFGILIPEEYGGLGLGVFEYCLVAEELSRAWMSVGGLLARGNGMGGGFSPEQEARLLPKVATGEYLGAFALSEAEAGSDVANIRCKATRAEDGGWVINGTKMWCTFADQADYIILFARTSTDEAKRHRGISAFLVEKERGSFPEGMSGTAVKKIGYFGWKTWDLNFDDFHLPAEALLGEEDRGFYQAVSGLEVGRAHTAARSIGLAQAALEDSIAYLKQRVQFGHPLADFQHLRFKVADMAAQIEASRALMYHVCTQIDSGARCDKEAAMVKYLAAEMAEKVTSEAVQIHGGAGYTKDFAVERHWRDARLTKIFEGSSEIQMRIISDELLGR</sequence>
<evidence type="ECO:0000256" key="1">
    <source>
        <dbReference type="ARBA" id="ARBA00001974"/>
    </source>
</evidence>
<dbReference type="Pfam" id="PF00441">
    <property type="entry name" value="Acyl-CoA_dh_1"/>
    <property type="match status" value="1"/>
</dbReference>
<comment type="caution">
    <text evidence="9">The sequence shown here is derived from an EMBL/GenBank/DDBJ whole genome shotgun (WGS) entry which is preliminary data.</text>
</comment>
<keyword evidence="3 5" id="KW-0285">Flavoprotein</keyword>
<dbReference type="PANTHER" id="PTHR43884:SF12">
    <property type="entry name" value="ISOVALERYL-COA DEHYDROGENASE, MITOCHONDRIAL-RELATED"/>
    <property type="match status" value="1"/>
</dbReference>
<evidence type="ECO:0000256" key="3">
    <source>
        <dbReference type="ARBA" id="ARBA00022630"/>
    </source>
</evidence>
<evidence type="ECO:0000259" key="7">
    <source>
        <dbReference type="Pfam" id="PF02770"/>
    </source>
</evidence>
<comment type="similarity">
    <text evidence="2 5">Belongs to the acyl-CoA dehydrogenase family.</text>
</comment>
<keyword evidence="5" id="KW-0560">Oxidoreductase</keyword>
<keyword evidence="4 5" id="KW-0274">FAD</keyword>
<evidence type="ECO:0000256" key="4">
    <source>
        <dbReference type="ARBA" id="ARBA00022827"/>
    </source>
</evidence>
<dbReference type="InterPro" id="IPR013786">
    <property type="entry name" value="AcylCoA_DH/ox_N"/>
</dbReference>
<evidence type="ECO:0000256" key="2">
    <source>
        <dbReference type="ARBA" id="ARBA00009347"/>
    </source>
</evidence>
<protein>
    <submittedName>
        <fullName evidence="9">Acyl-CoA dehydrogenase</fullName>
    </submittedName>
</protein>
<accession>A0ABN2CAY4</accession>
<gene>
    <name evidence="9" type="ORF">GCM10009691_32570</name>
</gene>
<feature type="domain" description="Acyl-CoA dehydrogenase/oxidase N-terminal" evidence="8">
    <location>
        <begin position="16"/>
        <end position="124"/>
    </location>
</feature>
<dbReference type="Pfam" id="PF02771">
    <property type="entry name" value="Acyl-CoA_dh_N"/>
    <property type="match status" value="1"/>
</dbReference>
<evidence type="ECO:0000256" key="5">
    <source>
        <dbReference type="RuleBase" id="RU362125"/>
    </source>
</evidence>
<organism evidence="9 10">
    <name type="scientific">Brevibacterium picturae</name>
    <dbReference type="NCBI Taxonomy" id="260553"/>
    <lineage>
        <taxon>Bacteria</taxon>
        <taxon>Bacillati</taxon>
        <taxon>Actinomycetota</taxon>
        <taxon>Actinomycetes</taxon>
        <taxon>Micrococcales</taxon>
        <taxon>Brevibacteriaceae</taxon>
        <taxon>Brevibacterium</taxon>
    </lineage>
</organism>